<evidence type="ECO:0000313" key="3">
    <source>
        <dbReference type="EMBL" id="KAK8752499.1"/>
    </source>
</evidence>
<dbReference type="SMART" id="SM00034">
    <property type="entry name" value="CLECT"/>
    <property type="match status" value="1"/>
</dbReference>
<dbReference type="EMBL" id="JARKIK010000004">
    <property type="protein sequence ID" value="KAK8752498.1"/>
    <property type="molecule type" value="Genomic_DNA"/>
</dbReference>
<feature type="domain" description="C-type lectin" evidence="2">
    <location>
        <begin position="26"/>
        <end position="155"/>
    </location>
</feature>
<dbReference type="AlphaFoldDB" id="A0AAW0YI42"/>
<dbReference type="SUPFAM" id="SSF56436">
    <property type="entry name" value="C-type lectin-like"/>
    <property type="match status" value="1"/>
</dbReference>
<dbReference type="PROSITE" id="PS50041">
    <property type="entry name" value="C_TYPE_LECTIN_2"/>
    <property type="match status" value="1"/>
</dbReference>
<feature type="signal peptide" evidence="1">
    <location>
        <begin position="1"/>
        <end position="18"/>
    </location>
</feature>
<dbReference type="InterPro" id="IPR001304">
    <property type="entry name" value="C-type_lectin-like"/>
</dbReference>
<accession>A0AAW0YI42</accession>
<evidence type="ECO:0000256" key="1">
    <source>
        <dbReference type="SAM" id="SignalP"/>
    </source>
</evidence>
<dbReference type="EMBL" id="JARKIK010000004">
    <property type="protein sequence ID" value="KAK8752499.1"/>
    <property type="molecule type" value="Genomic_DNA"/>
</dbReference>
<dbReference type="Gene3D" id="3.10.100.10">
    <property type="entry name" value="Mannose-Binding Protein A, subunit A"/>
    <property type="match status" value="1"/>
</dbReference>
<proteinExistence type="predicted"/>
<keyword evidence="1" id="KW-0732">Signal</keyword>
<dbReference type="InterPro" id="IPR016187">
    <property type="entry name" value="CTDL_fold"/>
</dbReference>
<dbReference type="PROSITE" id="PS51257">
    <property type="entry name" value="PROKAR_LIPOPROTEIN"/>
    <property type="match status" value="1"/>
</dbReference>
<organism evidence="3 4">
    <name type="scientific">Cherax quadricarinatus</name>
    <name type="common">Australian red claw crayfish</name>
    <dbReference type="NCBI Taxonomy" id="27406"/>
    <lineage>
        <taxon>Eukaryota</taxon>
        <taxon>Metazoa</taxon>
        <taxon>Ecdysozoa</taxon>
        <taxon>Arthropoda</taxon>
        <taxon>Crustacea</taxon>
        <taxon>Multicrustacea</taxon>
        <taxon>Malacostraca</taxon>
        <taxon>Eumalacostraca</taxon>
        <taxon>Eucarida</taxon>
        <taxon>Decapoda</taxon>
        <taxon>Pleocyemata</taxon>
        <taxon>Astacidea</taxon>
        <taxon>Parastacoidea</taxon>
        <taxon>Parastacidae</taxon>
        <taxon>Cherax</taxon>
    </lineage>
</organism>
<reference evidence="3" key="2">
    <citation type="submission" date="2024-01" db="EMBL/GenBank/DDBJ databases">
        <authorList>
            <person name="He J."/>
            <person name="Wang M."/>
            <person name="Zheng J."/>
            <person name="Liu Z."/>
        </authorList>
    </citation>
    <scope>NUCLEOTIDE SEQUENCE</scope>
    <source>
        <strain evidence="3">ZL_2023a</strain>
        <tissue evidence="3">Muscle</tissue>
    </source>
</reference>
<dbReference type="Proteomes" id="UP001445076">
    <property type="component" value="Unassembled WGS sequence"/>
</dbReference>
<feature type="chain" id="PRO_5044717553" description="C-type lectin domain-containing protein" evidence="1">
    <location>
        <begin position="19"/>
        <end position="156"/>
    </location>
</feature>
<dbReference type="PANTHER" id="PTHR22803">
    <property type="entry name" value="MANNOSE, PHOSPHOLIPASE, LECTIN RECEPTOR RELATED"/>
    <property type="match status" value="1"/>
</dbReference>
<sequence>MKAMILLAGILLFAGGQGCDVGWVQIQESCFMFHMNVMLSWQDARAFCQDSESDLAKVVDGDTHRGVYVYIHTYGLSGSFWLGASDTASEGDWVWVTDDTRVEKGTPYWALGYNIFGFNQEPTGGPDENCLALDEERKYFFNDASCNLTYHPICMK</sequence>
<keyword evidence="4" id="KW-1185">Reference proteome</keyword>
<name>A0AAW0YI42_CHEQU</name>
<protein>
    <recommendedName>
        <fullName evidence="2">C-type lectin domain-containing protein</fullName>
    </recommendedName>
</protein>
<dbReference type="InterPro" id="IPR016186">
    <property type="entry name" value="C-type_lectin-like/link_sf"/>
</dbReference>
<evidence type="ECO:0000313" key="4">
    <source>
        <dbReference type="Proteomes" id="UP001445076"/>
    </source>
</evidence>
<reference evidence="3 4" key="1">
    <citation type="journal article" date="2024" name="BMC Genomics">
        <title>Genome assembly of redclaw crayfish (Cherax quadricarinatus) provides insights into its immune adaptation and hypoxia tolerance.</title>
        <authorList>
            <person name="Liu Z."/>
            <person name="Zheng J."/>
            <person name="Li H."/>
            <person name="Fang K."/>
            <person name="Wang S."/>
            <person name="He J."/>
            <person name="Zhou D."/>
            <person name="Weng S."/>
            <person name="Chi M."/>
            <person name="Gu Z."/>
            <person name="He J."/>
            <person name="Li F."/>
            <person name="Wang M."/>
        </authorList>
    </citation>
    <scope>NUCLEOTIDE SEQUENCE [LARGE SCALE GENOMIC DNA]</scope>
    <source>
        <strain evidence="3">ZL_2023a</strain>
    </source>
</reference>
<dbReference type="InterPro" id="IPR050111">
    <property type="entry name" value="C-type_lectin/snaclec_domain"/>
</dbReference>
<evidence type="ECO:0000259" key="2">
    <source>
        <dbReference type="PROSITE" id="PS50041"/>
    </source>
</evidence>
<dbReference type="Pfam" id="PF00059">
    <property type="entry name" value="Lectin_C"/>
    <property type="match status" value="1"/>
</dbReference>
<gene>
    <name evidence="3" type="ORF">OTU49_005877</name>
</gene>
<dbReference type="EMBL" id="JARKIK010000004">
    <property type="protein sequence ID" value="KAK8752500.1"/>
    <property type="molecule type" value="Genomic_DNA"/>
</dbReference>
<comment type="caution">
    <text evidence="3">The sequence shown here is derived from an EMBL/GenBank/DDBJ whole genome shotgun (WGS) entry which is preliminary data.</text>
</comment>
<dbReference type="EMBL" id="JARKIK010000004">
    <property type="protein sequence ID" value="KAK8752501.1"/>
    <property type="molecule type" value="Genomic_DNA"/>
</dbReference>